<dbReference type="EMBL" id="JBHRSM010000023">
    <property type="protein sequence ID" value="MFC3086987.1"/>
    <property type="molecule type" value="Genomic_DNA"/>
</dbReference>
<feature type="transmembrane region" description="Helical" evidence="1">
    <location>
        <begin position="211"/>
        <end position="231"/>
    </location>
</feature>
<evidence type="ECO:0000313" key="3">
    <source>
        <dbReference type="EMBL" id="MFC3086987.1"/>
    </source>
</evidence>
<dbReference type="Pfam" id="PF00892">
    <property type="entry name" value="EamA"/>
    <property type="match status" value="2"/>
</dbReference>
<keyword evidence="4" id="KW-1185">Reference proteome</keyword>
<dbReference type="Proteomes" id="UP001595445">
    <property type="component" value="Unassembled WGS sequence"/>
</dbReference>
<organism evidence="3 4">
    <name type="scientific">Tabrizicola soli</name>
    <dbReference type="NCBI Taxonomy" id="2185115"/>
    <lineage>
        <taxon>Bacteria</taxon>
        <taxon>Pseudomonadati</taxon>
        <taxon>Pseudomonadota</taxon>
        <taxon>Alphaproteobacteria</taxon>
        <taxon>Rhodobacterales</taxon>
        <taxon>Paracoccaceae</taxon>
        <taxon>Tabrizicola</taxon>
    </lineage>
</organism>
<keyword evidence="1" id="KW-0472">Membrane</keyword>
<feature type="transmembrane region" description="Helical" evidence="1">
    <location>
        <begin position="127"/>
        <end position="145"/>
    </location>
</feature>
<feature type="transmembrane region" description="Helical" evidence="1">
    <location>
        <begin position="238"/>
        <end position="258"/>
    </location>
</feature>
<feature type="domain" description="EamA" evidence="2">
    <location>
        <begin position="151"/>
        <end position="276"/>
    </location>
</feature>
<feature type="transmembrane region" description="Helical" evidence="1">
    <location>
        <begin position="102"/>
        <end position="120"/>
    </location>
</feature>
<proteinExistence type="predicted"/>
<feature type="transmembrane region" description="Helical" evidence="1">
    <location>
        <begin position="182"/>
        <end position="205"/>
    </location>
</feature>
<dbReference type="SUPFAM" id="SSF103481">
    <property type="entry name" value="Multidrug resistance efflux transporter EmrE"/>
    <property type="match status" value="2"/>
</dbReference>
<dbReference type="InterPro" id="IPR000620">
    <property type="entry name" value="EamA_dom"/>
</dbReference>
<reference evidence="4" key="1">
    <citation type="journal article" date="2019" name="Int. J. Syst. Evol. Microbiol.">
        <title>The Global Catalogue of Microorganisms (GCM) 10K type strain sequencing project: providing services to taxonomists for standard genome sequencing and annotation.</title>
        <authorList>
            <consortium name="The Broad Institute Genomics Platform"/>
            <consortium name="The Broad Institute Genome Sequencing Center for Infectious Disease"/>
            <person name="Wu L."/>
            <person name="Ma J."/>
        </authorList>
    </citation>
    <scope>NUCLEOTIDE SEQUENCE [LARGE SCALE GENOMIC DNA]</scope>
    <source>
        <strain evidence="4">KCTC 62102</strain>
    </source>
</reference>
<evidence type="ECO:0000313" key="4">
    <source>
        <dbReference type="Proteomes" id="UP001595445"/>
    </source>
</evidence>
<sequence length="298" mass="31718">MHPLPPSSVSRGVALMIAAILLFTAMDATAKGLIGRYPAPQVIWVRFAGQLALVLAILGPRLGPVLRTRFPALHFWRSASQFGATTFFFLSLPHVGLAEATAIADLNPVLITLGAALFLGERLGPRRIAGVVVALAGAMIVIRPGAGVFTWWALLPVCCALSYATSALLTRKIGAQESVWASMVYAALFGTIVAGAALPLVWQPIAATDLWRFGLIACLGTGAQLCIIRSFSITEASVVAPFAYLGIVFAAFWGVVLFDQWPDRWTVIGALVIVGAGLYVWHRETRGARAPGPDVDRS</sequence>
<dbReference type="Gene3D" id="1.10.3730.20">
    <property type="match status" value="1"/>
</dbReference>
<dbReference type="PANTHER" id="PTHR22911">
    <property type="entry name" value="ACYL-MALONYL CONDENSING ENZYME-RELATED"/>
    <property type="match status" value="1"/>
</dbReference>
<keyword evidence="1" id="KW-0812">Transmembrane</keyword>
<evidence type="ECO:0000259" key="2">
    <source>
        <dbReference type="Pfam" id="PF00892"/>
    </source>
</evidence>
<feature type="transmembrane region" description="Helical" evidence="1">
    <location>
        <begin position="264"/>
        <end position="281"/>
    </location>
</feature>
<accession>A0ABV7DVA9</accession>
<dbReference type="InterPro" id="IPR037185">
    <property type="entry name" value="EmrE-like"/>
</dbReference>
<feature type="transmembrane region" description="Helical" evidence="1">
    <location>
        <begin position="42"/>
        <end position="63"/>
    </location>
</feature>
<dbReference type="PANTHER" id="PTHR22911:SF103">
    <property type="entry name" value="BLR2811 PROTEIN"/>
    <property type="match status" value="1"/>
</dbReference>
<keyword evidence="1" id="KW-1133">Transmembrane helix</keyword>
<comment type="caution">
    <text evidence="3">The sequence shown here is derived from an EMBL/GenBank/DDBJ whole genome shotgun (WGS) entry which is preliminary data.</text>
</comment>
<name>A0ABV7DVA9_9RHOB</name>
<feature type="domain" description="EamA" evidence="2">
    <location>
        <begin position="11"/>
        <end position="142"/>
    </location>
</feature>
<evidence type="ECO:0000256" key="1">
    <source>
        <dbReference type="SAM" id="Phobius"/>
    </source>
</evidence>
<gene>
    <name evidence="3" type="ORF">ACFOD6_13115</name>
</gene>
<dbReference type="RefSeq" id="WP_197642768.1">
    <property type="nucleotide sequence ID" value="NZ_JAEACP010000006.1"/>
</dbReference>
<feature type="transmembrane region" description="Helical" evidence="1">
    <location>
        <begin position="151"/>
        <end position="170"/>
    </location>
</feature>
<protein>
    <submittedName>
        <fullName evidence="3">DMT family transporter</fullName>
    </submittedName>
</protein>